<evidence type="ECO:0000313" key="17">
    <source>
        <dbReference type="Proteomes" id="UP000252893"/>
    </source>
</evidence>
<evidence type="ECO:0000256" key="9">
    <source>
        <dbReference type="ARBA" id="ARBA00023170"/>
    </source>
</evidence>
<evidence type="ECO:0000313" key="16">
    <source>
        <dbReference type="EMBL" id="RBO99205.1"/>
    </source>
</evidence>
<organism evidence="16 17">
    <name type="scientific">Pseudochrobactrum asaccharolyticum</name>
    <dbReference type="NCBI Taxonomy" id="354351"/>
    <lineage>
        <taxon>Bacteria</taxon>
        <taxon>Pseudomonadati</taxon>
        <taxon>Pseudomonadota</taxon>
        <taxon>Alphaproteobacteria</taxon>
        <taxon>Hyphomicrobiales</taxon>
        <taxon>Brucellaceae</taxon>
        <taxon>Pseudochrobactrum</taxon>
    </lineage>
</organism>
<keyword evidence="9 16" id="KW-0675">Receptor</keyword>
<evidence type="ECO:0000259" key="15">
    <source>
        <dbReference type="Pfam" id="PF07715"/>
    </source>
</evidence>
<keyword evidence="17" id="KW-1185">Reference proteome</keyword>
<dbReference type="GO" id="GO:0044718">
    <property type="term" value="P:siderophore transmembrane transport"/>
    <property type="evidence" value="ECO:0007669"/>
    <property type="project" value="TreeGrafter"/>
</dbReference>
<dbReference type="RefSeq" id="WP_113943059.1">
    <property type="nucleotide sequence ID" value="NZ_JBHEEG010000005.1"/>
</dbReference>
<dbReference type="InterPro" id="IPR000531">
    <property type="entry name" value="Beta-barrel_TonB"/>
</dbReference>
<dbReference type="SUPFAM" id="SSF56935">
    <property type="entry name" value="Porins"/>
    <property type="match status" value="1"/>
</dbReference>
<keyword evidence="4 11" id="KW-0813">Transport</keyword>
<dbReference type="Proteomes" id="UP000252893">
    <property type="component" value="Unassembled WGS sequence"/>
</dbReference>
<dbReference type="InterPro" id="IPR037066">
    <property type="entry name" value="Plug_dom_sf"/>
</dbReference>
<evidence type="ECO:0000256" key="1">
    <source>
        <dbReference type="ARBA" id="ARBA00004571"/>
    </source>
</evidence>
<keyword evidence="13" id="KW-0732">Signal</keyword>
<evidence type="ECO:0000256" key="13">
    <source>
        <dbReference type="SAM" id="SignalP"/>
    </source>
</evidence>
<protein>
    <recommendedName>
        <fullName evidence="3">Heme transporter BhuA</fullName>
    </recommendedName>
</protein>
<feature type="domain" description="TonB-dependent receptor plug" evidence="15">
    <location>
        <begin position="61"/>
        <end position="166"/>
    </location>
</feature>
<comment type="similarity">
    <text evidence="2 11 12">Belongs to the TonB-dependent receptor family.</text>
</comment>
<dbReference type="InterPro" id="IPR012910">
    <property type="entry name" value="Plug_dom"/>
</dbReference>
<evidence type="ECO:0000256" key="3">
    <source>
        <dbReference type="ARBA" id="ARBA00021261"/>
    </source>
</evidence>
<dbReference type="Pfam" id="PF00593">
    <property type="entry name" value="TonB_dep_Rec_b-barrel"/>
    <property type="match status" value="1"/>
</dbReference>
<dbReference type="PANTHER" id="PTHR30069">
    <property type="entry name" value="TONB-DEPENDENT OUTER MEMBRANE RECEPTOR"/>
    <property type="match status" value="1"/>
</dbReference>
<dbReference type="AlphaFoldDB" id="A0A366EAX6"/>
<dbReference type="InterPro" id="IPR011276">
    <property type="entry name" value="TonB_haem/Hb_rcpt"/>
</dbReference>
<dbReference type="Gene3D" id="2.170.130.10">
    <property type="entry name" value="TonB-dependent receptor, plug domain"/>
    <property type="match status" value="1"/>
</dbReference>
<gene>
    <name evidence="16" type="ORF">DFR47_101819</name>
</gene>
<dbReference type="InterPro" id="IPR036942">
    <property type="entry name" value="Beta-barrel_TonB_sf"/>
</dbReference>
<sequence length="684" mass="74222">MQQSSNLSRFLKIGLGSTAISLIVMASAAQAQQAKPATENAGEVQLNTINIKSVNPQEITSRPAPVSTISKTEIKLNGREKLDTVLRSTPGVFTSINGSNPGVAVNIRGFEGSGRVNMMIDGAPQNFRTTAHDAQGYSYIDPNLLSSVDITRGAITTEGGSGLAGSVNFKTLGVDDVIMDGKDKGVLGRVSWGSNGVGFSEMLAGAARINEIGIVAALSRRDSNDYKNGDGFIVPETGQELTSGLFKAEMESDAHKLTLGGVIYNNTYGTYGSFGPGNVILSEILLQNRTFTANYNYNPSDNDLIDLSVNAYHNFTKLTYQKGSADTVRGPGTQGREITNESTGLSVANTSRFAFNDLYLDWKYGAEYNHDNTGGIKVGPNPIQSTSDRAAIFTQAEWGYGDLQVLTGVRYDYFKLENEEANIKNSDGRLNPKVTVAYNVTDWLQPYVTYAHSMRAPTLQETMLGGTGHGNSSPTGYRANPNLLPEKQRGWEIGFNIAQDNIFTPEDKIRLKANYYTQQIEDYITSSADRTQFINNAGTSRVSGFEIESNYESAYMFGGISYSHAKSDLPTQTPGLGASQYLPEDTVAVTLGGYFLDKKLSTGVKYSYVSSGPVAKIDDRANLIPGARAKSYDLVDLFATYKFNENVDLSFKVTNLFDKQYTPALSTYGSGQGRTFVVASQFQF</sequence>
<dbReference type="EMBL" id="QNRH01000001">
    <property type="protein sequence ID" value="RBO99205.1"/>
    <property type="molecule type" value="Genomic_DNA"/>
</dbReference>
<keyword evidence="5 11" id="KW-1134">Transmembrane beta strand</keyword>
<dbReference type="Pfam" id="PF07715">
    <property type="entry name" value="Plug"/>
    <property type="match status" value="1"/>
</dbReference>
<keyword evidence="7 12" id="KW-0798">TonB box</keyword>
<dbReference type="PROSITE" id="PS52016">
    <property type="entry name" value="TONB_DEPENDENT_REC_3"/>
    <property type="match status" value="1"/>
</dbReference>
<evidence type="ECO:0000256" key="4">
    <source>
        <dbReference type="ARBA" id="ARBA00022448"/>
    </source>
</evidence>
<dbReference type="PANTHER" id="PTHR30069:SF41">
    <property type="entry name" value="HEME_HEMOPEXIN UTILIZATION PROTEIN C"/>
    <property type="match status" value="1"/>
</dbReference>
<dbReference type="GO" id="GO:0015232">
    <property type="term" value="F:heme transmembrane transporter activity"/>
    <property type="evidence" value="ECO:0007669"/>
    <property type="project" value="InterPro"/>
</dbReference>
<evidence type="ECO:0000256" key="5">
    <source>
        <dbReference type="ARBA" id="ARBA00022452"/>
    </source>
</evidence>
<dbReference type="Gene3D" id="2.40.170.20">
    <property type="entry name" value="TonB-dependent receptor, beta-barrel domain"/>
    <property type="match status" value="1"/>
</dbReference>
<evidence type="ECO:0000256" key="2">
    <source>
        <dbReference type="ARBA" id="ARBA00009810"/>
    </source>
</evidence>
<evidence type="ECO:0000256" key="8">
    <source>
        <dbReference type="ARBA" id="ARBA00023136"/>
    </source>
</evidence>
<accession>A0A366EAX6</accession>
<feature type="signal peptide" evidence="13">
    <location>
        <begin position="1"/>
        <end position="31"/>
    </location>
</feature>
<proteinExistence type="inferred from homology"/>
<feature type="domain" description="TonB-dependent receptor-like beta-barrel" evidence="14">
    <location>
        <begin position="255"/>
        <end position="656"/>
    </location>
</feature>
<evidence type="ECO:0000259" key="14">
    <source>
        <dbReference type="Pfam" id="PF00593"/>
    </source>
</evidence>
<dbReference type="CDD" id="cd01347">
    <property type="entry name" value="ligand_gated_channel"/>
    <property type="match status" value="1"/>
</dbReference>
<evidence type="ECO:0000256" key="10">
    <source>
        <dbReference type="ARBA" id="ARBA00023237"/>
    </source>
</evidence>
<comment type="caution">
    <text evidence="16">The sequence shown here is derived from an EMBL/GenBank/DDBJ whole genome shotgun (WGS) entry which is preliminary data.</text>
</comment>
<keyword evidence="6 11" id="KW-0812">Transmembrane</keyword>
<evidence type="ECO:0000256" key="7">
    <source>
        <dbReference type="ARBA" id="ARBA00023077"/>
    </source>
</evidence>
<name>A0A366EAX6_9HYPH</name>
<dbReference type="OrthoDB" id="9796221at2"/>
<reference evidence="16 17" key="1">
    <citation type="submission" date="2018-06" db="EMBL/GenBank/DDBJ databases">
        <title>Genomic Encyclopedia of Type Strains, Phase IV (KMG-IV): sequencing the most valuable type-strain genomes for metagenomic binning, comparative biology and taxonomic classification.</title>
        <authorList>
            <person name="Goeker M."/>
        </authorList>
    </citation>
    <scope>NUCLEOTIDE SEQUENCE [LARGE SCALE GENOMIC DNA]</scope>
    <source>
        <strain evidence="16 17">DSM 25619</strain>
    </source>
</reference>
<evidence type="ECO:0000256" key="6">
    <source>
        <dbReference type="ARBA" id="ARBA00022692"/>
    </source>
</evidence>
<dbReference type="NCBIfam" id="TIGR01785">
    <property type="entry name" value="TonB-hemin"/>
    <property type="match status" value="1"/>
</dbReference>
<evidence type="ECO:0000256" key="11">
    <source>
        <dbReference type="PROSITE-ProRule" id="PRU01360"/>
    </source>
</evidence>
<keyword evidence="8 11" id="KW-0472">Membrane</keyword>
<evidence type="ECO:0000256" key="12">
    <source>
        <dbReference type="RuleBase" id="RU003357"/>
    </source>
</evidence>
<dbReference type="InterPro" id="IPR039426">
    <property type="entry name" value="TonB-dep_rcpt-like"/>
</dbReference>
<keyword evidence="10 11" id="KW-0998">Cell outer membrane</keyword>
<dbReference type="GO" id="GO:0009279">
    <property type="term" value="C:cell outer membrane"/>
    <property type="evidence" value="ECO:0007669"/>
    <property type="project" value="UniProtKB-SubCell"/>
</dbReference>
<comment type="subcellular location">
    <subcellularLocation>
        <location evidence="1 11">Cell outer membrane</location>
        <topology evidence="1 11">Multi-pass membrane protein</topology>
    </subcellularLocation>
</comment>
<feature type="chain" id="PRO_5016759448" description="Heme transporter BhuA" evidence="13">
    <location>
        <begin position="32"/>
        <end position="684"/>
    </location>
</feature>
<dbReference type="GO" id="GO:0015344">
    <property type="term" value="F:siderophore uptake transmembrane transporter activity"/>
    <property type="evidence" value="ECO:0007669"/>
    <property type="project" value="TreeGrafter"/>
</dbReference>